<organism evidence="1 2">
    <name type="scientific">Pseudoalteromonas lipolytica</name>
    <dbReference type="NCBI Taxonomy" id="570156"/>
    <lineage>
        <taxon>Bacteria</taxon>
        <taxon>Pseudomonadati</taxon>
        <taxon>Pseudomonadota</taxon>
        <taxon>Gammaproteobacteria</taxon>
        <taxon>Alteromonadales</taxon>
        <taxon>Pseudoalteromonadaceae</taxon>
        <taxon>Pseudoalteromonas</taxon>
    </lineage>
</organism>
<dbReference type="GeneID" id="99507638"/>
<gene>
    <name evidence="1" type="ORF">D0907_19315</name>
</gene>
<reference evidence="1 2" key="1">
    <citation type="submission" date="2018-08" db="EMBL/GenBank/DDBJ databases">
        <title>Draft genome sequence of Pseudoalteromonas donghaensis HJ51.</title>
        <authorList>
            <person name="Oh J."/>
            <person name="Roh D."/>
        </authorList>
    </citation>
    <scope>NUCLEOTIDE SEQUENCE [LARGE SCALE GENOMIC DNA]</scope>
    <source>
        <strain evidence="1 2">HJ51</strain>
        <plasmid evidence="1 2">unnamed1</plasmid>
    </source>
</reference>
<name>A0AAD0S3E0_9GAMM</name>
<evidence type="ECO:0000313" key="2">
    <source>
        <dbReference type="Proteomes" id="UP000264605"/>
    </source>
</evidence>
<accession>A0AAD0S3E0</accession>
<dbReference type="Proteomes" id="UP000264605">
    <property type="component" value="Plasmid unnamed1"/>
</dbReference>
<keyword evidence="1" id="KW-0614">Plasmid</keyword>
<sequence length="120" mass="14341">MNSKVGIFWFVENTLVYKAQNAIDLKADQLGFIDSPLQHQVEWEENNIYQLFGLTLFNSDYYNFPRGRVIFNTKLNTSYVYLDKSLFKKYIVKEIKANFYLLDRKVKFFTDPHYHCFASI</sequence>
<geneLocation type="plasmid" evidence="1 2">
    <name>unnamed1</name>
</geneLocation>
<dbReference type="AlphaFoldDB" id="A0AAD0S3E0"/>
<protein>
    <submittedName>
        <fullName evidence="1">Uncharacterized protein</fullName>
    </submittedName>
</protein>
<dbReference type="KEGG" id="pdj:D0907_19315"/>
<dbReference type="RefSeq" id="WP_118845142.1">
    <property type="nucleotide sequence ID" value="NZ_CP032091.1"/>
</dbReference>
<proteinExistence type="predicted"/>
<dbReference type="EMBL" id="CP032091">
    <property type="protein sequence ID" value="AXV67455.1"/>
    <property type="molecule type" value="Genomic_DNA"/>
</dbReference>
<evidence type="ECO:0000313" key="1">
    <source>
        <dbReference type="EMBL" id="AXV67455.1"/>
    </source>
</evidence>